<dbReference type="Pfam" id="PF09793">
    <property type="entry name" value="AD"/>
    <property type="match status" value="1"/>
</dbReference>
<reference evidence="3" key="3">
    <citation type="submission" date="2025-09" db="UniProtKB">
        <authorList>
            <consortium name="Ensembl"/>
        </authorList>
    </citation>
    <scope>IDENTIFICATION</scope>
</reference>
<evidence type="ECO:0000259" key="2">
    <source>
        <dbReference type="PROSITE" id="PS52001"/>
    </source>
</evidence>
<evidence type="ECO:0000313" key="3">
    <source>
        <dbReference type="Ensembl" id="ENSOTSP00005146216.1"/>
    </source>
</evidence>
<sequence length="207" mass="23283">MCRLVFHDMRDVDGIKPGGFLTGNIWRRLIQYRLGEVERLFLDCSGEPWTCFLECAPSSGKANVSDVVLINLAYVSEVDIINDRTETPPPLASLNVSKLANRARSEKEDKLSQAYAISAGVSVEGQQLFQTIHKTIKDCKWQEKNIMVMDDVVISPPYQVENCKGKEGSALSHVRKIVEKHFRDVESQKSVQRPQAQQTQKDSTLSS</sequence>
<reference evidence="3" key="2">
    <citation type="submission" date="2025-08" db="UniProtKB">
        <authorList>
            <consortium name="Ensembl"/>
        </authorList>
    </citation>
    <scope>IDENTIFICATION</scope>
</reference>
<gene>
    <name evidence="3" type="primary">LOC112226123</name>
</gene>
<reference evidence="4" key="1">
    <citation type="journal article" date="2018" name="PLoS ONE">
        <title>Chinook salmon (Oncorhynchus tshawytscha) genome and transcriptome.</title>
        <authorList>
            <person name="Christensen K.A."/>
            <person name="Leong J.S."/>
            <person name="Sakhrani D."/>
            <person name="Biagi C.A."/>
            <person name="Minkley D.R."/>
            <person name="Withler R.E."/>
            <person name="Rondeau E.B."/>
            <person name="Koop B.F."/>
            <person name="Devlin R.H."/>
        </authorList>
    </citation>
    <scope>NUCLEOTIDE SEQUENCE [LARGE SCALE GENOMIC DNA]</scope>
</reference>
<proteinExistence type="predicted"/>
<evidence type="ECO:0000313" key="4">
    <source>
        <dbReference type="Proteomes" id="UP000694402"/>
    </source>
</evidence>
<protein>
    <recommendedName>
        <fullName evidence="2">AD domain-containing protein</fullName>
    </recommendedName>
</protein>
<dbReference type="Proteomes" id="UP000694402">
    <property type="component" value="Unassembled WGS sequence"/>
</dbReference>
<dbReference type="GeneTree" id="ENSGT00390000006956"/>
<organism evidence="3 4">
    <name type="scientific">Oncorhynchus tshawytscha</name>
    <name type="common">Chinook salmon</name>
    <name type="synonym">Salmo tshawytscha</name>
    <dbReference type="NCBI Taxonomy" id="74940"/>
    <lineage>
        <taxon>Eukaryota</taxon>
        <taxon>Metazoa</taxon>
        <taxon>Chordata</taxon>
        <taxon>Craniata</taxon>
        <taxon>Vertebrata</taxon>
        <taxon>Euteleostomi</taxon>
        <taxon>Actinopterygii</taxon>
        <taxon>Neopterygii</taxon>
        <taxon>Teleostei</taxon>
        <taxon>Protacanthopterygii</taxon>
        <taxon>Salmoniformes</taxon>
        <taxon>Salmonidae</taxon>
        <taxon>Salmoninae</taxon>
        <taxon>Oncorhynchus</taxon>
    </lineage>
</organism>
<feature type="compositionally biased region" description="Polar residues" evidence="1">
    <location>
        <begin position="188"/>
        <end position="207"/>
    </location>
</feature>
<dbReference type="InterPro" id="IPR047574">
    <property type="entry name" value="AD"/>
</dbReference>
<dbReference type="AlphaFoldDB" id="A0AAZ3RXI8"/>
<keyword evidence="4" id="KW-1185">Reference proteome</keyword>
<dbReference type="SMART" id="SM00995">
    <property type="entry name" value="AD"/>
    <property type="match status" value="1"/>
</dbReference>
<feature type="domain" description="AD" evidence="2">
    <location>
        <begin position="92"/>
        <end position="186"/>
    </location>
</feature>
<name>A0AAZ3RXI8_ONCTS</name>
<dbReference type="PANTHER" id="PTHR13542">
    <property type="entry name" value="LSM12 HOMOLOG"/>
    <property type="match status" value="1"/>
</dbReference>
<dbReference type="InterPro" id="IPR039683">
    <property type="entry name" value="Lsm12-like"/>
</dbReference>
<evidence type="ECO:0000256" key="1">
    <source>
        <dbReference type="SAM" id="MobiDB-lite"/>
    </source>
</evidence>
<dbReference type="InterPro" id="IPR019181">
    <property type="entry name" value="LSM12_ABD"/>
</dbReference>
<accession>A0AAZ3RXI8</accession>
<feature type="region of interest" description="Disordered" evidence="1">
    <location>
        <begin position="184"/>
        <end position="207"/>
    </location>
</feature>
<dbReference type="Ensembl" id="ENSOTST00005155526.1">
    <property type="protein sequence ID" value="ENSOTSP00005146216.1"/>
    <property type="gene ID" value="ENSOTSG00005028397.2"/>
</dbReference>
<dbReference type="PROSITE" id="PS52001">
    <property type="entry name" value="AD"/>
    <property type="match status" value="1"/>
</dbReference>